<dbReference type="InterPro" id="IPR036691">
    <property type="entry name" value="Endo/exonu/phosph_ase_sf"/>
</dbReference>
<reference evidence="1" key="2">
    <citation type="submission" date="2025-09" db="UniProtKB">
        <authorList>
            <consortium name="Ensembl"/>
        </authorList>
    </citation>
    <scope>IDENTIFICATION</scope>
</reference>
<evidence type="ECO:0000313" key="2">
    <source>
        <dbReference type="Proteomes" id="UP000261620"/>
    </source>
</evidence>
<evidence type="ECO:0008006" key="3">
    <source>
        <dbReference type="Google" id="ProtNLM"/>
    </source>
</evidence>
<evidence type="ECO:0000313" key="1">
    <source>
        <dbReference type="Ensembl" id="ENSMMOP00000003969.1"/>
    </source>
</evidence>
<keyword evidence="2" id="KW-1185">Reference proteome</keyword>
<dbReference type="SUPFAM" id="SSF56219">
    <property type="entry name" value="DNase I-like"/>
    <property type="match status" value="1"/>
</dbReference>
<sequence length="210" mass="23745">MGGPGWARWASAPEPPVGLPPLGAATSVFSCRFLLVLDLQLSLGFVFWGFKNPDLVFLDWVGKVLYSAGWLVIDPEHFGFRCTFMNIYAPTADLLGFFVEVSNEITQIGNSYVVLGGNFNNVSNPKVNKTYTWGITRPSQARKTIDTFEEELDLMDVWRYFHLSDKEFTFYSHPHISYSRIDYFLISKSLLSITEQTTIGTILDSIHTPL</sequence>
<dbReference type="Gene3D" id="3.60.10.10">
    <property type="entry name" value="Endonuclease/exonuclease/phosphatase"/>
    <property type="match status" value="1"/>
</dbReference>
<reference evidence="1" key="1">
    <citation type="submission" date="2025-08" db="UniProtKB">
        <authorList>
            <consortium name="Ensembl"/>
        </authorList>
    </citation>
    <scope>IDENTIFICATION</scope>
</reference>
<protein>
    <recommendedName>
        <fullName evidence="3">Endonuclease/exonuclease/phosphatase domain-containing protein</fullName>
    </recommendedName>
</protein>
<dbReference type="Ensembl" id="ENSMMOT00000004041.1">
    <property type="protein sequence ID" value="ENSMMOP00000003969.1"/>
    <property type="gene ID" value="ENSMMOG00000003179.1"/>
</dbReference>
<dbReference type="Proteomes" id="UP000261620">
    <property type="component" value="Unplaced"/>
</dbReference>
<accession>A0A3Q3W5Z1</accession>
<organism evidence="1 2">
    <name type="scientific">Mola mola</name>
    <name type="common">Ocean sunfish</name>
    <name type="synonym">Tetraodon mola</name>
    <dbReference type="NCBI Taxonomy" id="94237"/>
    <lineage>
        <taxon>Eukaryota</taxon>
        <taxon>Metazoa</taxon>
        <taxon>Chordata</taxon>
        <taxon>Craniata</taxon>
        <taxon>Vertebrata</taxon>
        <taxon>Euteleostomi</taxon>
        <taxon>Actinopterygii</taxon>
        <taxon>Neopterygii</taxon>
        <taxon>Teleostei</taxon>
        <taxon>Neoteleostei</taxon>
        <taxon>Acanthomorphata</taxon>
        <taxon>Eupercaria</taxon>
        <taxon>Tetraodontiformes</taxon>
        <taxon>Molidae</taxon>
        <taxon>Mola</taxon>
    </lineage>
</organism>
<proteinExistence type="predicted"/>
<name>A0A3Q3W5Z1_MOLML</name>
<dbReference type="AlphaFoldDB" id="A0A3Q3W5Z1"/>